<keyword evidence="3" id="KW-0378">Hydrolase</keyword>
<dbReference type="STRING" id="1365950.SAMN05428963_11073"/>
<keyword evidence="6" id="KW-1185">Reference proteome</keyword>
<evidence type="ECO:0000313" key="5">
    <source>
        <dbReference type="EMBL" id="SKA26393.1"/>
    </source>
</evidence>
<proteinExistence type="predicted"/>
<evidence type="ECO:0000256" key="3">
    <source>
        <dbReference type="ARBA" id="ARBA00022801"/>
    </source>
</evidence>
<feature type="domain" description="Prohead serine protease" evidence="4">
    <location>
        <begin position="13"/>
        <end position="147"/>
    </location>
</feature>
<evidence type="ECO:0000259" key="4">
    <source>
        <dbReference type="Pfam" id="PF04586"/>
    </source>
</evidence>
<dbReference type="NCBIfam" id="TIGR01543">
    <property type="entry name" value="proheadase_HK97"/>
    <property type="match status" value="1"/>
</dbReference>
<accession>A0A1T4SDT2</accession>
<dbReference type="EMBL" id="FUXL01000010">
    <property type="protein sequence ID" value="SKA26393.1"/>
    <property type="molecule type" value="Genomic_DNA"/>
</dbReference>
<gene>
    <name evidence="5" type="ORF">SAMN05428963_11073</name>
</gene>
<protein>
    <recommendedName>
        <fullName evidence="4">Prohead serine protease domain-containing protein</fullName>
    </recommendedName>
</protein>
<sequence length="177" mass="19628">MDHRDLEFRFAVSEAGEFEGYAVLWGQKNFHGEVYLPGTFKRSLAEHRANGTFPAMHWAHRSDRVPGVWTDIAEDAKGLHVRGKLLLDTTDGKDVAAIIRERAATGLSIGFRAAKSMMQRGVRIIRDLDLAEISVVSNPSANLARISSYRHGRPIEGTVAFVDACRKARCALVMKGH</sequence>
<dbReference type="Proteomes" id="UP000190135">
    <property type="component" value="Unassembled WGS sequence"/>
</dbReference>
<dbReference type="Pfam" id="PF04586">
    <property type="entry name" value="Peptidase_S78"/>
    <property type="match status" value="1"/>
</dbReference>
<dbReference type="OrthoDB" id="9804926at2"/>
<dbReference type="InterPro" id="IPR006433">
    <property type="entry name" value="Prohead_protease"/>
</dbReference>
<name>A0A1T4SDT2_9HYPH</name>
<evidence type="ECO:0000313" key="6">
    <source>
        <dbReference type="Proteomes" id="UP000190135"/>
    </source>
</evidence>
<organism evidence="5 6">
    <name type="scientific">Consotaella salsifontis</name>
    <dbReference type="NCBI Taxonomy" id="1365950"/>
    <lineage>
        <taxon>Bacteria</taxon>
        <taxon>Pseudomonadati</taxon>
        <taxon>Pseudomonadota</taxon>
        <taxon>Alphaproteobacteria</taxon>
        <taxon>Hyphomicrobiales</taxon>
        <taxon>Aurantimonadaceae</taxon>
        <taxon>Consotaella</taxon>
    </lineage>
</organism>
<evidence type="ECO:0000256" key="2">
    <source>
        <dbReference type="ARBA" id="ARBA00022670"/>
    </source>
</evidence>
<reference evidence="5 6" key="1">
    <citation type="submission" date="2017-02" db="EMBL/GenBank/DDBJ databases">
        <authorList>
            <person name="Peterson S.W."/>
        </authorList>
    </citation>
    <scope>NUCLEOTIDE SEQUENCE [LARGE SCALE GENOMIC DNA]</scope>
    <source>
        <strain evidence="5 6">USBA 369</strain>
    </source>
</reference>
<dbReference type="GO" id="GO:0006508">
    <property type="term" value="P:proteolysis"/>
    <property type="evidence" value="ECO:0007669"/>
    <property type="project" value="UniProtKB-KW"/>
</dbReference>
<evidence type="ECO:0000256" key="1">
    <source>
        <dbReference type="ARBA" id="ARBA00022612"/>
    </source>
</evidence>
<dbReference type="GO" id="GO:0008233">
    <property type="term" value="F:peptidase activity"/>
    <property type="evidence" value="ECO:0007669"/>
    <property type="project" value="UniProtKB-KW"/>
</dbReference>
<keyword evidence="2" id="KW-0645">Protease</keyword>
<dbReference type="AlphaFoldDB" id="A0A1T4SDT2"/>
<dbReference type="RefSeq" id="WP_078709179.1">
    <property type="nucleotide sequence ID" value="NZ_FUXL01000010.1"/>
</dbReference>
<dbReference type="InterPro" id="IPR054613">
    <property type="entry name" value="Peptidase_S78_dom"/>
</dbReference>
<keyword evidence="1" id="KW-1188">Viral release from host cell</keyword>